<feature type="transmembrane region" description="Helical" evidence="1">
    <location>
        <begin position="12"/>
        <end position="28"/>
    </location>
</feature>
<feature type="transmembrane region" description="Helical" evidence="1">
    <location>
        <begin position="40"/>
        <end position="61"/>
    </location>
</feature>
<evidence type="ECO:0000313" key="2">
    <source>
        <dbReference type="EMBL" id="OXA80996.1"/>
    </source>
</evidence>
<dbReference type="EMBL" id="MUGV01000010">
    <property type="protein sequence ID" value="OXA80996.1"/>
    <property type="molecule type" value="Genomic_DNA"/>
</dbReference>
<proteinExistence type="predicted"/>
<evidence type="ECO:0000256" key="1">
    <source>
        <dbReference type="SAM" id="Phobius"/>
    </source>
</evidence>
<organism evidence="2 3">
    <name type="scientific">Flavobacterium frigidimaris</name>
    <dbReference type="NCBI Taxonomy" id="262320"/>
    <lineage>
        <taxon>Bacteria</taxon>
        <taxon>Pseudomonadati</taxon>
        <taxon>Bacteroidota</taxon>
        <taxon>Flavobacteriia</taxon>
        <taxon>Flavobacteriales</taxon>
        <taxon>Flavobacteriaceae</taxon>
        <taxon>Flavobacterium</taxon>
    </lineage>
</organism>
<keyword evidence="1" id="KW-0472">Membrane</keyword>
<keyword evidence="1" id="KW-1133">Transmembrane helix</keyword>
<comment type="caution">
    <text evidence="2">The sequence shown here is derived from an EMBL/GenBank/DDBJ whole genome shotgun (WGS) entry which is preliminary data.</text>
</comment>
<protein>
    <submittedName>
        <fullName evidence="2">Uncharacterized protein</fullName>
    </submittedName>
</protein>
<name>A0ABX4BTM3_FLAFR</name>
<gene>
    <name evidence="2" type="ORF">B0A65_05350</name>
</gene>
<dbReference type="RefSeq" id="WP_074657739.1">
    <property type="nucleotide sequence ID" value="NZ_MUGV01000010.1"/>
</dbReference>
<keyword evidence="1" id="KW-0812">Transmembrane</keyword>
<keyword evidence="3" id="KW-1185">Reference proteome</keyword>
<evidence type="ECO:0000313" key="3">
    <source>
        <dbReference type="Proteomes" id="UP000198382"/>
    </source>
</evidence>
<dbReference type="Proteomes" id="UP000198382">
    <property type="component" value="Unassembled WGS sequence"/>
</dbReference>
<accession>A0ABX4BTM3</accession>
<sequence length="170" mass="20095">MNQNVQYRIYKFSIQIFFFSYVGSSKVYKIEPGKSTILPGLKYSFVTLLLGWWVFSVFHWLNRIKNSLTALHINFHGGEDETKRISEWDCEPKTIWIYNNLSREITSKLTIENLDVIVELQEKCVDKSFIVNISFLNNNLKAIGVVHLFNNDLEEIIETYKRFETRDLIM</sequence>
<reference evidence="2 3" key="1">
    <citation type="submission" date="2016-11" db="EMBL/GenBank/DDBJ databases">
        <title>Whole genomes of Flavobacteriaceae.</title>
        <authorList>
            <person name="Stine C."/>
            <person name="Li C."/>
            <person name="Tadesse D."/>
        </authorList>
    </citation>
    <scope>NUCLEOTIDE SEQUENCE [LARGE SCALE GENOMIC DNA]</scope>
    <source>
        <strain evidence="2 3">DSM 15937</strain>
    </source>
</reference>